<dbReference type="RefSeq" id="WP_345727823.1">
    <property type="nucleotide sequence ID" value="NZ_BAAAYN010000012.1"/>
</dbReference>
<name>A0ABP6SVF5_9ACTN</name>
<dbReference type="InterPro" id="IPR006311">
    <property type="entry name" value="TAT_signal"/>
</dbReference>
<gene>
    <name evidence="2" type="ORF">GCM10020369_20950</name>
</gene>
<evidence type="ECO:0000313" key="2">
    <source>
        <dbReference type="EMBL" id="GAA3385845.1"/>
    </source>
</evidence>
<evidence type="ECO:0000313" key="3">
    <source>
        <dbReference type="Proteomes" id="UP001501676"/>
    </source>
</evidence>
<sequence length="135" mass="15627">MTTTIRRTAVMLAGLTLASGAVLGMANPAAAGTTQGATQQNQAVRDANHGHGGHGNRWGGWDDNRWEFRGLYNSRWGCERAGRWQTRWDRGDDYVCVRSNEWRRGWDRHNRWGNWGHDWDRWGHRYGVWALYVED</sequence>
<feature type="chain" id="PRO_5046375365" description="BcpO-related WXXGXW repeat protein" evidence="1">
    <location>
        <begin position="32"/>
        <end position="135"/>
    </location>
</feature>
<dbReference type="PROSITE" id="PS51318">
    <property type="entry name" value="TAT"/>
    <property type="match status" value="1"/>
</dbReference>
<dbReference type="EMBL" id="BAAAYN010000012">
    <property type="protein sequence ID" value="GAA3385845.1"/>
    <property type="molecule type" value="Genomic_DNA"/>
</dbReference>
<keyword evidence="3" id="KW-1185">Reference proteome</keyword>
<comment type="caution">
    <text evidence="2">The sequence shown here is derived from an EMBL/GenBank/DDBJ whole genome shotgun (WGS) entry which is preliminary data.</text>
</comment>
<dbReference type="Proteomes" id="UP001501676">
    <property type="component" value="Unassembled WGS sequence"/>
</dbReference>
<proteinExistence type="predicted"/>
<keyword evidence="1" id="KW-0732">Signal</keyword>
<reference evidence="3" key="1">
    <citation type="journal article" date="2019" name="Int. J. Syst. Evol. Microbiol.">
        <title>The Global Catalogue of Microorganisms (GCM) 10K type strain sequencing project: providing services to taxonomists for standard genome sequencing and annotation.</title>
        <authorList>
            <consortium name="The Broad Institute Genomics Platform"/>
            <consortium name="The Broad Institute Genome Sequencing Center for Infectious Disease"/>
            <person name="Wu L."/>
            <person name="Ma J."/>
        </authorList>
    </citation>
    <scope>NUCLEOTIDE SEQUENCE [LARGE SCALE GENOMIC DNA]</scope>
    <source>
        <strain evidence="3">JCM 9458</strain>
    </source>
</reference>
<accession>A0ABP6SVF5</accession>
<evidence type="ECO:0000256" key="1">
    <source>
        <dbReference type="SAM" id="SignalP"/>
    </source>
</evidence>
<feature type="signal peptide" evidence="1">
    <location>
        <begin position="1"/>
        <end position="31"/>
    </location>
</feature>
<evidence type="ECO:0008006" key="4">
    <source>
        <dbReference type="Google" id="ProtNLM"/>
    </source>
</evidence>
<protein>
    <recommendedName>
        <fullName evidence="4">BcpO-related WXXGXW repeat protein</fullName>
    </recommendedName>
</protein>
<organism evidence="2 3">
    <name type="scientific">Cryptosporangium minutisporangium</name>
    <dbReference type="NCBI Taxonomy" id="113569"/>
    <lineage>
        <taxon>Bacteria</taxon>
        <taxon>Bacillati</taxon>
        <taxon>Actinomycetota</taxon>
        <taxon>Actinomycetes</taxon>
        <taxon>Cryptosporangiales</taxon>
        <taxon>Cryptosporangiaceae</taxon>
        <taxon>Cryptosporangium</taxon>
    </lineage>
</organism>